<keyword evidence="3" id="KW-0539">Nucleus</keyword>
<keyword evidence="7" id="KW-1185">Reference proteome</keyword>
<feature type="compositionally biased region" description="Basic and acidic residues" evidence="4">
    <location>
        <begin position="547"/>
        <end position="559"/>
    </location>
</feature>
<dbReference type="Pfam" id="PF04082">
    <property type="entry name" value="Fungal_trans"/>
    <property type="match status" value="1"/>
</dbReference>
<protein>
    <recommendedName>
        <fullName evidence="5">Zn(2)-C6 fungal-type domain-containing protein</fullName>
    </recommendedName>
</protein>
<accession>A0ABR3ISF6</accession>
<evidence type="ECO:0000313" key="7">
    <source>
        <dbReference type="Proteomes" id="UP001556367"/>
    </source>
</evidence>
<feature type="compositionally biased region" description="Low complexity" evidence="4">
    <location>
        <begin position="11"/>
        <end position="43"/>
    </location>
</feature>
<dbReference type="InterPro" id="IPR007219">
    <property type="entry name" value="XnlR_reg_dom"/>
</dbReference>
<feature type="region of interest" description="Disordered" evidence="4">
    <location>
        <begin position="123"/>
        <end position="176"/>
    </location>
</feature>
<feature type="compositionally biased region" description="Polar residues" evidence="4">
    <location>
        <begin position="971"/>
        <end position="991"/>
    </location>
</feature>
<dbReference type="Proteomes" id="UP001556367">
    <property type="component" value="Unassembled WGS sequence"/>
</dbReference>
<gene>
    <name evidence="6" type="ORF">HGRIS_012460</name>
</gene>
<dbReference type="InterPro" id="IPR036864">
    <property type="entry name" value="Zn2-C6_fun-type_DNA-bd_sf"/>
</dbReference>
<dbReference type="SMART" id="SM00906">
    <property type="entry name" value="Fungal_trans"/>
    <property type="match status" value="1"/>
</dbReference>
<feature type="domain" description="Zn(2)-C6 fungal-type" evidence="5">
    <location>
        <begin position="52"/>
        <end position="83"/>
    </location>
</feature>
<sequence>MDPPAVLPFHSLSPTSPSSAGPSGMSQSSSSAALPAPSPGSGPQLRSRITVVCAECKRLKLKCDRKQPCGSCSKRETVHRCIYSPAAAEKVDLHSLNNRLIHVETTLTQLTSGGCSTPFVSTYPPTSSLSNEHANPPSSLSQSTPLSSNATIQPMTAGPSGSGAAPQSVHGAAYNSAPTVPLSSRVRGDGSALSLHLHDLVDTYLADVFTPGAQPSLTENDKRLLQAVGLDIDASTTGQRGPTPNSRMLNHERRSVKTESHPISLQHDPDPDITINDSPDNFHYRSFPPLVPMFTPEPYMESEPATSHRGGHESWSLPPIDAYHVFNHPSSNHSTSQSDNNQFNFESTAPSGHAPAVGVTSTVLDYLSCDANLIRSALTAVRQFEDGKGLEEEWYALEQRSTQLLARQTITQGPAKRVGLESLTFFATLTSMLALGCELNRRSQVGALSPAMESPTSSPPFFHALSAQALSVADLQLQGAAPDLDYVQACLWQIKYLCLVARSRGPQRELVENSLFSLVGKTVNLARQLGLGHDVDDDTSDVPRLQENSRGRNMDDEIGGRPSTTKEGTRGKRKTKLKSNEKERRRRLWWEVLYYDVFLSDCMRHPPLIGSTYVPTPRSHTSGDGSATELDAAHEFYASRVHEPSSLLHERSAPYTTELPRCLADDNGVGGLGSFELQCRFSQLVKAIQSQTAHGSGHTIEAAGLYITELTEYLSALGVSVLERQSVESQAGQGDAGRNIHYILRKLQKCEIAIAVHRMVIKMHWPFVRNRPGAGRLSIPRHIMYPIYEAAHGIIHTARSYVATLGHHSEAHAALLRPNVFMFYDLGRIVFDAAVVCANLAIKQPDSMLAKQAKEDVDFAMSVLQSSCIQSLWGYAIENIPGASDGQASRLELSWQHAMGIVELLKTILDSGNRTDSNVAAREEHQSSGVLKRKHWQMNQGGASSLEVPDMVVEEDEARYCRQNHDVSQRMAKSTSTPEATANISHSTSSPVVAEAGRSPQASPRSQRPRDRRGSALLTREPLPPRPSAPAQPSALPNQQGEPARRRQESQSFDLKAARQQSAPTVRHQQSDEGACNEADDKRGKGKDKSKDRPPPRLSVRARLPAPKEGTTPFDPPSGRSSSSSQGSFSGTSESPGGMFSVIPRTIPGPLTVGVVGGNAPLVASPAEMTYSEPTSQLAHATQEQVAAQGAQSYRSRSSSINQLQHPQTQQMMHGSSLESPMEHEFGQHRRGSTVEFGPPPQPVQFAAAHNVYGRTPAPFGSLDGYDGRRGSVDQRQMNAYMSAGGQYANVSDSSHCMSASNSPFSFTNNPNALPSSHGQTESGLSSDSPSVYGTPGPPSSTSSSHGSQAWGQQSEMVPEDYDMNNVTPVFEKSAMYDVKPPMDSLRPPSEANTPSMQTVQSFQTQGHLPHGSVMGMNLAQQQQQHWVANNASHQVVEQQQNADYWQGEYYQPLV</sequence>
<feature type="compositionally biased region" description="Polar residues" evidence="4">
    <location>
        <begin position="1314"/>
        <end position="1328"/>
    </location>
</feature>
<dbReference type="SUPFAM" id="SSF57701">
    <property type="entry name" value="Zn2/Cys6 DNA-binding domain"/>
    <property type="match status" value="1"/>
</dbReference>
<evidence type="ECO:0000256" key="2">
    <source>
        <dbReference type="ARBA" id="ARBA00022723"/>
    </source>
</evidence>
<dbReference type="PROSITE" id="PS50048">
    <property type="entry name" value="ZN2_CY6_FUNGAL_2"/>
    <property type="match status" value="1"/>
</dbReference>
<dbReference type="EMBL" id="JASNQZ010000015">
    <property type="protein sequence ID" value="KAL0946199.1"/>
    <property type="molecule type" value="Genomic_DNA"/>
</dbReference>
<organism evidence="6 7">
    <name type="scientific">Hohenbuehelia grisea</name>
    <dbReference type="NCBI Taxonomy" id="104357"/>
    <lineage>
        <taxon>Eukaryota</taxon>
        <taxon>Fungi</taxon>
        <taxon>Dikarya</taxon>
        <taxon>Basidiomycota</taxon>
        <taxon>Agaricomycotina</taxon>
        <taxon>Agaricomycetes</taxon>
        <taxon>Agaricomycetidae</taxon>
        <taxon>Agaricales</taxon>
        <taxon>Pleurotineae</taxon>
        <taxon>Pleurotaceae</taxon>
        <taxon>Hohenbuehelia</taxon>
    </lineage>
</organism>
<feature type="compositionally biased region" description="Low complexity" evidence="4">
    <location>
        <begin position="1329"/>
        <end position="1348"/>
    </location>
</feature>
<feature type="compositionally biased region" description="Polar residues" evidence="4">
    <location>
        <begin position="328"/>
        <end position="350"/>
    </location>
</feature>
<feature type="compositionally biased region" description="Basic and acidic residues" evidence="4">
    <location>
        <begin position="249"/>
        <end position="260"/>
    </location>
</feature>
<dbReference type="Pfam" id="PF00172">
    <property type="entry name" value="Zn_clus"/>
    <property type="match status" value="1"/>
</dbReference>
<evidence type="ECO:0000259" key="5">
    <source>
        <dbReference type="PROSITE" id="PS50048"/>
    </source>
</evidence>
<feature type="region of interest" description="Disordered" evidence="4">
    <location>
        <begin position="916"/>
        <end position="950"/>
    </location>
</feature>
<feature type="region of interest" description="Disordered" evidence="4">
    <location>
        <begin position="532"/>
        <end position="579"/>
    </location>
</feature>
<dbReference type="PROSITE" id="PS00463">
    <property type="entry name" value="ZN2_CY6_FUNGAL_1"/>
    <property type="match status" value="1"/>
</dbReference>
<feature type="region of interest" description="Disordered" evidence="4">
    <location>
        <begin position="1308"/>
        <end position="1354"/>
    </location>
</feature>
<evidence type="ECO:0000256" key="3">
    <source>
        <dbReference type="ARBA" id="ARBA00023242"/>
    </source>
</evidence>
<reference evidence="7" key="1">
    <citation type="submission" date="2024-06" db="EMBL/GenBank/DDBJ databases">
        <title>Multi-omics analyses provide insights into the biosynthesis of the anticancer antibiotic pleurotin in Hohenbuehelia grisea.</title>
        <authorList>
            <person name="Weaver J.A."/>
            <person name="Alberti F."/>
        </authorList>
    </citation>
    <scope>NUCLEOTIDE SEQUENCE [LARGE SCALE GENOMIC DNA]</scope>
    <source>
        <strain evidence="7">T-177</strain>
    </source>
</reference>
<feature type="region of interest" description="Disordered" evidence="4">
    <location>
        <begin position="327"/>
        <end position="352"/>
    </location>
</feature>
<feature type="region of interest" description="Disordered" evidence="4">
    <location>
        <begin position="964"/>
        <end position="1143"/>
    </location>
</feature>
<feature type="region of interest" description="Disordered" evidence="4">
    <location>
        <begin position="1"/>
        <end position="44"/>
    </location>
</feature>
<comment type="caution">
    <text evidence="6">The sequence shown here is derived from an EMBL/GenBank/DDBJ whole genome shotgun (WGS) entry which is preliminary data.</text>
</comment>
<dbReference type="Gene3D" id="4.10.240.10">
    <property type="entry name" value="Zn(2)-C6 fungal-type DNA-binding domain"/>
    <property type="match status" value="1"/>
</dbReference>
<feature type="compositionally biased region" description="Basic and acidic residues" evidence="4">
    <location>
        <begin position="1079"/>
        <end position="1095"/>
    </location>
</feature>
<name>A0ABR3ISF6_9AGAR</name>
<feature type="compositionally biased region" description="Polar residues" evidence="4">
    <location>
        <begin position="123"/>
        <end position="133"/>
    </location>
</feature>
<dbReference type="CDD" id="cd00067">
    <property type="entry name" value="GAL4"/>
    <property type="match status" value="1"/>
</dbReference>
<evidence type="ECO:0000313" key="6">
    <source>
        <dbReference type="EMBL" id="KAL0946199.1"/>
    </source>
</evidence>
<dbReference type="CDD" id="cd12148">
    <property type="entry name" value="fungal_TF_MHR"/>
    <property type="match status" value="1"/>
</dbReference>
<feature type="compositionally biased region" description="Low complexity" evidence="4">
    <location>
        <begin position="1118"/>
        <end position="1135"/>
    </location>
</feature>
<evidence type="ECO:0000256" key="4">
    <source>
        <dbReference type="SAM" id="MobiDB-lite"/>
    </source>
</evidence>
<feature type="compositionally biased region" description="Low complexity" evidence="4">
    <location>
        <begin position="136"/>
        <end position="148"/>
    </location>
</feature>
<dbReference type="InterPro" id="IPR050613">
    <property type="entry name" value="Sec_Metabolite_Reg"/>
</dbReference>
<keyword evidence="2" id="KW-0479">Metal-binding</keyword>
<feature type="region of interest" description="Disordered" evidence="4">
    <location>
        <begin position="233"/>
        <end position="271"/>
    </location>
</feature>
<dbReference type="SMART" id="SM00066">
    <property type="entry name" value="GAL4"/>
    <property type="match status" value="1"/>
</dbReference>
<comment type="subcellular location">
    <subcellularLocation>
        <location evidence="1">Nucleus</location>
    </subcellularLocation>
</comment>
<dbReference type="PANTHER" id="PTHR31001">
    <property type="entry name" value="UNCHARACTERIZED TRANSCRIPTIONAL REGULATORY PROTEIN"/>
    <property type="match status" value="1"/>
</dbReference>
<feature type="compositionally biased region" description="Polar residues" evidence="4">
    <location>
        <begin position="234"/>
        <end position="248"/>
    </location>
</feature>
<feature type="compositionally biased region" description="Low complexity" evidence="4">
    <location>
        <begin position="1031"/>
        <end position="1040"/>
    </location>
</feature>
<dbReference type="InterPro" id="IPR001138">
    <property type="entry name" value="Zn2Cys6_DnaBD"/>
</dbReference>
<evidence type="ECO:0000256" key="1">
    <source>
        <dbReference type="ARBA" id="ARBA00004123"/>
    </source>
</evidence>
<proteinExistence type="predicted"/>
<feature type="compositionally biased region" description="Polar residues" evidence="4">
    <location>
        <begin position="1059"/>
        <end position="1068"/>
    </location>
</feature>